<evidence type="ECO:0000256" key="1">
    <source>
        <dbReference type="SAM" id="MobiDB-lite"/>
    </source>
</evidence>
<dbReference type="SUPFAM" id="SSF56672">
    <property type="entry name" value="DNA/RNA polymerases"/>
    <property type="match status" value="1"/>
</dbReference>
<dbReference type="InterPro" id="IPR043502">
    <property type="entry name" value="DNA/RNA_pol_sf"/>
</dbReference>
<evidence type="ECO:0000259" key="2">
    <source>
        <dbReference type="Pfam" id="PF07727"/>
    </source>
</evidence>
<feature type="region of interest" description="Disordered" evidence="1">
    <location>
        <begin position="361"/>
        <end position="461"/>
    </location>
</feature>
<feature type="non-terminal residue" evidence="3">
    <location>
        <position position="1"/>
    </location>
</feature>
<gene>
    <name evidence="3" type="ORF">Tci_536144</name>
</gene>
<feature type="compositionally biased region" description="Basic residues" evidence="1">
    <location>
        <begin position="379"/>
        <end position="396"/>
    </location>
</feature>
<name>A0A699IMT5_TANCI</name>
<feature type="compositionally biased region" description="Acidic residues" evidence="1">
    <location>
        <begin position="410"/>
        <end position="422"/>
    </location>
</feature>
<evidence type="ECO:0000313" key="3">
    <source>
        <dbReference type="EMBL" id="GEZ64171.1"/>
    </source>
</evidence>
<dbReference type="Pfam" id="PF07727">
    <property type="entry name" value="RVT_2"/>
    <property type="match status" value="1"/>
</dbReference>
<dbReference type="InterPro" id="IPR013103">
    <property type="entry name" value="RVT_2"/>
</dbReference>
<protein>
    <submittedName>
        <fullName evidence="3">Uncharacterized mitochondrial protein AtMg00810-like</fullName>
    </submittedName>
</protein>
<comment type="caution">
    <text evidence="3">The sequence shown here is derived from an EMBL/GenBank/DDBJ whole genome shotgun (WGS) entry which is preliminary data.</text>
</comment>
<dbReference type="AlphaFoldDB" id="A0A699IMT5"/>
<reference evidence="3" key="1">
    <citation type="journal article" date="2019" name="Sci. Rep.">
        <title>Draft genome of Tanacetum cinerariifolium, the natural source of mosquito coil.</title>
        <authorList>
            <person name="Yamashiro T."/>
            <person name="Shiraishi A."/>
            <person name="Satake H."/>
            <person name="Nakayama K."/>
        </authorList>
    </citation>
    <scope>NUCLEOTIDE SEQUENCE</scope>
</reference>
<accession>A0A699IMT5</accession>
<dbReference type="PANTHER" id="PTHR11439:SF509">
    <property type="entry name" value="RNA-DIRECTED DNA POLYMERASE"/>
    <property type="match status" value="1"/>
</dbReference>
<feature type="domain" description="Reverse transcriptase Ty1/copia-type" evidence="2">
    <location>
        <begin position="30"/>
        <end position="116"/>
    </location>
</feature>
<proteinExistence type="predicted"/>
<sequence>SSPISCLLYYDVAPHCYRSAAKSDFGGVTDGKELLLVQIYVDDIIFAASTPELCDKFVKIMCSKFKMSMMGKISFLLGLQISQSPRGIFLNQPKYAVKSLKKFGFESCDPVDTPMVGKFKLDDDKEGKAVDSSHYHGMIGTLLYLTVSRPDLQFAICMCARYQARPTEKHLHAVKMIFRYLRGTVNQGLWYLKDSSITLTAFVDADHAGCQDTRRRASGSMQFLGDRLLLQTGSRLEKGNQRLSPDLKSNEATIQVVLDALKLTSVYNAFLITHVDYVSLLWEDLVYQVENKNAKKNNDIDDPLFNTIRVISRYQDTQIYGAILPDVLTNQDMLESKAYKEYYAFATGAVPLMAKTTYKKKAKEPVTSKTASESVSKGPRLKTQAKTKQPAKKTKPKGNGFGKMSKVPDEQEQEDTSTDEGTDTLSGFPMYLSGNDDEGDDVAESDDEQTKYENDDDESMIMKTMKRLRSYTMM</sequence>
<organism evidence="3">
    <name type="scientific">Tanacetum cinerariifolium</name>
    <name type="common">Dalmatian daisy</name>
    <name type="synonym">Chrysanthemum cinerariifolium</name>
    <dbReference type="NCBI Taxonomy" id="118510"/>
    <lineage>
        <taxon>Eukaryota</taxon>
        <taxon>Viridiplantae</taxon>
        <taxon>Streptophyta</taxon>
        <taxon>Embryophyta</taxon>
        <taxon>Tracheophyta</taxon>
        <taxon>Spermatophyta</taxon>
        <taxon>Magnoliopsida</taxon>
        <taxon>eudicotyledons</taxon>
        <taxon>Gunneridae</taxon>
        <taxon>Pentapetalae</taxon>
        <taxon>asterids</taxon>
        <taxon>campanulids</taxon>
        <taxon>Asterales</taxon>
        <taxon>Asteraceae</taxon>
        <taxon>Asteroideae</taxon>
        <taxon>Anthemideae</taxon>
        <taxon>Anthemidinae</taxon>
        <taxon>Tanacetum</taxon>
    </lineage>
</organism>
<dbReference type="PANTHER" id="PTHR11439">
    <property type="entry name" value="GAG-POL-RELATED RETROTRANSPOSON"/>
    <property type="match status" value="1"/>
</dbReference>
<dbReference type="EMBL" id="BKCJ010304294">
    <property type="protein sequence ID" value="GEZ64171.1"/>
    <property type="molecule type" value="Genomic_DNA"/>
</dbReference>
<feature type="compositionally biased region" description="Acidic residues" evidence="1">
    <location>
        <begin position="435"/>
        <end position="447"/>
    </location>
</feature>